<dbReference type="PANTHER" id="PTHR42760">
    <property type="entry name" value="SHORT-CHAIN DEHYDROGENASES/REDUCTASES FAMILY MEMBER"/>
    <property type="match status" value="1"/>
</dbReference>
<dbReference type="PROSITE" id="PS00061">
    <property type="entry name" value="ADH_SHORT"/>
    <property type="match status" value="1"/>
</dbReference>
<reference evidence="2 3" key="1">
    <citation type="submission" date="2019-08" db="EMBL/GenBank/DDBJ databases">
        <authorList>
            <person name="Herpell B J."/>
        </authorList>
    </citation>
    <scope>NUCLEOTIDE SEQUENCE [LARGE SCALE GENOMIC DNA]</scope>
    <source>
        <strain evidence="3">Msb3</strain>
    </source>
</reference>
<dbReference type="PRINTS" id="PR00080">
    <property type="entry name" value="SDRFAMILY"/>
</dbReference>
<keyword evidence="3" id="KW-1185">Reference proteome</keyword>
<dbReference type="InterPro" id="IPR036291">
    <property type="entry name" value="NAD(P)-bd_dom_sf"/>
</dbReference>
<dbReference type="NCBIfam" id="NF005559">
    <property type="entry name" value="PRK07231.1"/>
    <property type="match status" value="1"/>
</dbReference>
<dbReference type="Pfam" id="PF13561">
    <property type="entry name" value="adh_short_C2"/>
    <property type="match status" value="1"/>
</dbReference>
<dbReference type="CDD" id="cd05233">
    <property type="entry name" value="SDR_c"/>
    <property type="match status" value="1"/>
</dbReference>
<dbReference type="RefSeq" id="WP_007182345.1">
    <property type="nucleotide sequence ID" value="NZ_LR699553.1"/>
</dbReference>
<name>A0A5Q4ZCC5_9BURK</name>
<organism evidence="2 3">
    <name type="scientific">Paraburkholderia dioscoreae</name>
    <dbReference type="NCBI Taxonomy" id="2604047"/>
    <lineage>
        <taxon>Bacteria</taxon>
        <taxon>Pseudomonadati</taxon>
        <taxon>Pseudomonadota</taxon>
        <taxon>Betaproteobacteria</taxon>
        <taxon>Burkholderiales</taxon>
        <taxon>Burkholderiaceae</taxon>
        <taxon>Paraburkholderia</taxon>
    </lineage>
</organism>
<gene>
    <name evidence="2" type="ORF">PDMSB3_1620</name>
</gene>
<dbReference type="KEGG" id="pdio:PDMSB3_1620"/>
<evidence type="ECO:0000313" key="3">
    <source>
        <dbReference type="Proteomes" id="UP000325811"/>
    </source>
</evidence>
<dbReference type="AlphaFoldDB" id="A0A5Q4ZCC5"/>
<protein>
    <recommendedName>
        <fullName evidence="4">NAD(P)-dependent dehydrogenase, short-chain alcohol dehydrogenase family</fullName>
    </recommendedName>
</protein>
<evidence type="ECO:0008006" key="4">
    <source>
        <dbReference type="Google" id="ProtNLM"/>
    </source>
</evidence>
<dbReference type="InterPro" id="IPR002347">
    <property type="entry name" value="SDR_fam"/>
</dbReference>
<dbReference type="FunFam" id="3.40.50.720:FF:000084">
    <property type="entry name" value="Short-chain dehydrogenase reductase"/>
    <property type="match status" value="1"/>
</dbReference>
<proteinExistence type="inferred from homology"/>
<evidence type="ECO:0000256" key="1">
    <source>
        <dbReference type="ARBA" id="ARBA00006484"/>
    </source>
</evidence>
<dbReference type="PANTHER" id="PTHR42760:SF124">
    <property type="entry name" value="SHORT-CHAIN DEHYDROGENASE_REDUCTASE"/>
    <property type="match status" value="1"/>
</dbReference>
<sequence>MTRKLESRVAVVTGSSSGNGRAIALALAREGAHVVCSDLKKSALQGGYEKDIETDTDAVITREGGKTTFIAADASKAADVQKIIGHAVSTFGRLDIIVNNAGVFTGLHSIIDETEEQYDFTMNVNAKGVWLGCKYAITQFMKQEPLTTSTGAQVRGRIVNIASIGGLVGLALEPAYCASKGAVVNLTRELALDFAPERINVNAICPGFLATAMVRSFLENDDTNKLLHDLTPWPRVGTADDVARAALFLASDDAEWMTGSMLTVDGAFTAR</sequence>
<comment type="similarity">
    <text evidence="1">Belongs to the short-chain dehydrogenases/reductases (SDR) family.</text>
</comment>
<dbReference type="GO" id="GO:0016616">
    <property type="term" value="F:oxidoreductase activity, acting on the CH-OH group of donors, NAD or NADP as acceptor"/>
    <property type="evidence" value="ECO:0007669"/>
    <property type="project" value="TreeGrafter"/>
</dbReference>
<dbReference type="InterPro" id="IPR020904">
    <property type="entry name" value="Sc_DH/Rdtase_CS"/>
</dbReference>
<dbReference type="Gene3D" id="3.40.50.720">
    <property type="entry name" value="NAD(P)-binding Rossmann-like Domain"/>
    <property type="match status" value="1"/>
</dbReference>
<evidence type="ECO:0000313" key="2">
    <source>
        <dbReference type="EMBL" id="VVD28076.1"/>
    </source>
</evidence>
<dbReference type="PRINTS" id="PR00081">
    <property type="entry name" value="GDHRDH"/>
</dbReference>
<accession>A0A5Q4ZCC5</accession>
<dbReference type="EMBL" id="LR699553">
    <property type="protein sequence ID" value="VVD28076.1"/>
    <property type="molecule type" value="Genomic_DNA"/>
</dbReference>
<dbReference type="SUPFAM" id="SSF51735">
    <property type="entry name" value="NAD(P)-binding Rossmann-fold domains"/>
    <property type="match status" value="1"/>
</dbReference>
<dbReference type="Proteomes" id="UP000325811">
    <property type="component" value="Chromosome I"/>
</dbReference>